<dbReference type="AlphaFoldDB" id="A0A9Q3KQH3"/>
<gene>
    <name evidence="1" type="ORF">O181_124907</name>
</gene>
<comment type="caution">
    <text evidence="1">The sequence shown here is derived from an EMBL/GenBank/DDBJ whole genome shotgun (WGS) entry which is preliminary data.</text>
</comment>
<dbReference type="EMBL" id="AVOT02120159">
    <property type="protein sequence ID" value="MBW0585192.1"/>
    <property type="molecule type" value="Genomic_DNA"/>
</dbReference>
<organism evidence="1 2">
    <name type="scientific">Austropuccinia psidii MF-1</name>
    <dbReference type="NCBI Taxonomy" id="1389203"/>
    <lineage>
        <taxon>Eukaryota</taxon>
        <taxon>Fungi</taxon>
        <taxon>Dikarya</taxon>
        <taxon>Basidiomycota</taxon>
        <taxon>Pucciniomycotina</taxon>
        <taxon>Pucciniomycetes</taxon>
        <taxon>Pucciniales</taxon>
        <taxon>Sphaerophragmiaceae</taxon>
        <taxon>Austropuccinia</taxon>
    </lineage>
</organism>
<evidence type="ECO:0000313" key="2">
    <source>
        <dbReference type="Proteomes" id="UP000765509"/>
    </source>
</evidence>
<evidence type="ECO:0000313" key="1">
    <source>
        <dbReference type="EMBL" id="MBW0585192.1"/>
    </source>
</evidence>
<sequence length="147" mass="16303">MPKSSINTIFSVHGLWQLLEATSSAPSKVSLHIEGKVSPSSMHPVLKVPRVVHIWYNIPLFTIFAQQSNGDIFRTKLHDFKSSPKPITNFEGGLFSYSVWQFPGGYQKTIQGPQPPGPAVVGLSILFRTILRAILSGNQLFQSLSRQ</sequence>
<proteinExistence type="predicted"/>
<reference evidence="1" key="1">
    <citation type="submission" date="2021-03" db="EMBL/GenBank/DDBJ databases">
        <title>Draft genome sequence of rust myrtle Austropuccinia psidii MF-1, a brazilian biotype.</title>
        <authorList>
            <person name="Quecine M.C."/>
            <person name="Pachon D.M.R."/>
            <person name="Bonatelli M.L."/>
            <person name="Correr F.H."/>
            <person name="Franceschini L.M."/>
            <person name="Leite T.F."/>
            <person name="Margarido G.R.A."/>
            <person name="Almeida C.A."/>
            <person name="Ferrarezi J.A."/>
            <person name="Labate C.A."/>
        </authorList>
    </citation>
    <scope>NUCLEOTIDE SEQUENCE</scope>
    <source>
        <strain evidence="1">MF-1</strain>
    </source>
</reference>
<protein>
    <submittedName>
        <fullName evidence="1">Uncharacterized protein</fullName>
    </submittedName>
</protein>
<name>A0A9Q3KQH3_9BASI</name>
<dbReference type="Proteomes" id="UP000765509">
    <property type="component" value="Unassembled WGS sequence"/>
</dbReference>
<accession>A0A9Q3KQH3</accession>
<keyword evidence="2" id="KW-1185">Reference proteome</keyword>